<protein>
    <recommendedName>
        <fullName evidence="8">Beta-ketoacyl-[acyl-carrier-protein] synthase III</fullName>
        <shortName evidence="8">Beta-ketoacyl-ACP synthase III</shortName>
        <shortName evidence="8">KAS III</shortName>
        <ecNumber evidence="8">2.3.1.180</ecNumber>
    </recommendedName>
    <alternativeName>
        <fullName evidence="8">3-oxoacyl-[acyl-carrier-protein] synthase 3</fullName>
    </alternativeName>
    <alternativeName>
        <fullName evidence="8">3-oxoacyl-[acyl-carrier-protein] synthase III</fullName>
    </alternativeName>
</protein>
<comment type="subunit">
    <text evidence="8">Homodimer.</text>
</comment>
<reference evidence="11 12" key="1">
    <citation type="submission" date="2024-02" db="EMBL/GenBank/DDBJ databases">
        <title>New especies of Spiribacter isolated from saline water.</title>
        <authorList>
            <person name="Leon M.J."/>
            <person name="De La Haba R."/>
            <person name="Sanchez-Porro C."/>
            <person name="Ventosa A."/>
        </authorList>
    </citation>
    <scope>NUCLEOTIDE SEQUENCE [LARGE SCALE GENOMIC DNA]</scope>
    <source>
        <strain evidence="12">ag22IC4-227</strain>
    </source>
</reference>
<comment type="domain">
    <text evidence="8">The last Arg residue of the ACP-binding site is essential for the weak association between ACP/AcpP and FabH.</text>
</comment>
<keyword evidence="7 8" id="KW-0511">Multifunctional enzyme</keyword>
<feature type="active site" evidence="8">
    <location>
        <position position="114"/>
    </location>
</feature>
<dbReference type="InterPro" id="IPR013747">
    <property type="entry name" value="ACP_syn_III_C"/>
</dbReference>
<dbReference type="InterPro" id="IPR013751">
    <property type="entry name" value="ACP_syn_III_N"/>
</dbReference>
<evidence type="ECO:0000256" key="7">
    <source>
        <dbReference type="ARBA" id="ARBA00023268"/>
    </source>
</evidence>
<evidence type="ECO:0000256" key="3">
    <source>
        <dbReference type="ARBA" id="ARBA00022679"/>
    </source>
</evidence>
<organism evidence="11 12">
    <name type="scientific">Spiribacter onubensis</name>
    <dbReference type="NCBI Taxonomy" id="3122420"/>
    <lineage>
        <taxon>Bacteria</taxon>
        <taxon>Pseudomonadati</taxon>
        <taxon>Pseudomonadota</taxon>
        <taxon>Gammaproteobacteria</taxon>
        <taxon>Chromatiales</taxon>
        <taxon>Ectothiorhodospiraceae</taxon>
        <taxon>Spiribacter</taxon>
    </lineage>
</organism>
<dbReference type="PANTHER" id="PTHR43091:SF1">
    <property type="entry name" value="BETA-KETOACYL-[ACYL-CARRIER-PROTEIN] SYNTHASE III, CHLOROPLASTIC"/>
    <property type="match status" value="1"/>
</dbReference>
<dbReference type="NCBIfam" id="NF006829">
    <property type="entry name" value="PRK09352.1"/>
    <property type="match status" value="1"/>
</dbReference>
<evidence type="ECO:0000259" key="10">
    <source>
        <dbReference type="Pfam" id="PF08545"/>
    </source>
</evidence>
<feature type="active site" evidence="8">
    <location>
        <position position="280"/>
    </location>
</feature>
<comment type="pathway">
    <text evidence="8">Lipid metabolism; fatty acid biosynthesis.</text>
</comment>
<evidence type="ECO:0000256" key="4">
    <source>
        <dbReference type="ARBA" id="ARBA00022832"/>
    </source>
</evidence>
<evidence type="ECO:0000256" key="5">
    <source>
        <dbReference type="ARBA" id="ARBA00023098"/>
    </source>
</evidence>
<evidence type="ECO:0000256" key="8">
    <source>
        <dbReference type="HAMAP-Rule" id="MF_01815"/>
    </source>
</evidence>
<evidence type="ECO:0000256" key="2">
    <source>
        <dbReference type="ARBA" id="ARBA00022516"/>
    </source>
</evidence>
<evidence type="ECO:0000256" key="6">
    <source>
        <dbReference type="ARBA" id="ARBA00023160"/>
    </source>
</evidence>
<comment type="caution">
    <text evidence="11">The sequence shown here is derived from an EMBL/GenBank/DDBJ whole genome shotgun (WGS) entry which is preliminary data.</text>
</comment>
<dbReference type="HAMAP" id="MF_01815">
    <property type="entry name" value="FabH"/>
    <property type="match status" value="1"/>
</dbReference>
<sequence>MNRSCIAGTGGYLPERVMTNAELEALVDTSDEWIRERTGITQRHIAAPEQTCSDLADAASRRALANAGLDAGAIDLVVVATSTPDHVFPSTACRLVERLGMPSGIIAFDVSAACSGFIYALDVADRFIRTGGASRALVIGAEVFSRILDWQDRGTCVLFGDGAGAVVLEAGKEPGVLSTHLHADGRQTPLLNVPWGVSQGYERLADERGKVSMRGNEVFRVAVRTLGALVDETLEANGLARGDVDWLVPHQANIRIMMATARKLGLPPSRMVSTVAEHGNTSAASIPLALDQAVGDGRIRRGDLLLLEAFGAGFTWGSALIRY</sequence>
<dbReference type="InterPro" id="IPR016039">
    <property type="entry name" value="Thiolase-like"/>
</dbReference>
<proteinExistence type="inferred from homology"/>
<feature type="region of interest" description="ACP-binding" evidence="8">
    <location>
        <begin position="251"/>
        <end position="255"/>
    </location>
</feature>
<evidence type="ECO:0000256" key="1">
    <source>
        <dbReference type="ARBA" id="ARBA00008642"/>
    </source>
</evidence>
<gene>
    <name evidence="8" type="primary">fabH</name>
    <name evidence="11" type="ORF">V6X64_04400</name>
</gene>
<accession>A0ABV3S8E5</accession>
<dbReference type="Proteomes" id="UP001556653">
    <property type="component" value="Unassembled WGS sequence"/>
</dbReference>
<dbReference type="CDD" id="cd00830">
    <property type="entry name" value="KAS_III"/>
    <property type="match status" value="1"/>
</dbReference>
<evidence type="ECO:0000313" key="12">
    <source>
        <dbReference type="Proteomes" id="UP001556653"/>
    </source>
</evidence>
<comment type="catalytic activity">
    <reaction evidence="8">
        <text>malonyl-[ACP] + acetyl-CoA + H(+) = 3-oxobutanoyl-[ACP] + CO2 + CoA</text>
        <dbReference type="Rhea" id="RHEA:12080"/>
        <dbReference type="Rhea" id="RHEA-COMP:9623"/>
        <dbReference type="Rhea" id="RHEA-COMP:9625"/>
        <dbReference type="ChEBI" id="CHEBI:15378"/>
        <dbReference type="ChEBI" id="CHEBI:16526"/>
        <dbReference type="ChEBI" id="CHEBI:57287"/>
        <dbReference type="ChEBI" id="CHEBI:57288"/>
        <dbReference type="ChEBI" id="CHEBI:78449"/>
        <dbReference type="ChEBI" id="CHEBI:78450"/>
        <dbReference type="EC" id="2.3.1.180"/>
    </reaction>
</comment>
<keyword evidence="5 8" id="KW-0443">Lipid metabolism</keyword>
<name>A0ABV3S8E5_9GAMM</name>
<feature type="domain" description="Beta-ketoacyl-[acyl-carrier-protein] synthase III N-terminal" evidence="10">
    <location>
        <begin position="108"/>
        <end position="185"/>
    </location>
</feature>
<dbReference type="GO" id="GO:0033818">
    <property type="term" value="F:beta-ketoacyl-acyl-carrier-protein synthase III activity"/>
    <property type="evidence" value="ECO:0007669"/>
    <property type="project" value="UniProtKB-EC"/>
</dbReference>
<comment type="subcellular location">
    <subcellularLocation>
        <location evidence="8">Cytoplasm</location>
    </subcellularLocation>
</comment>
<dbReference type="Pfam" id="PF08541">
    <property type="entry name" value="ACP_syn_III_C"/>
    <property type="match status" value="1"/>
</dbReference>
<keyword evidence="6 8" id="KW-0275">Fatty acid biosynthesis</keyword>
<evidence type="ECO:0000313" key="11">
    <source>
        <dbReference type="EMBL" id="MEX0386240.1"/>
    </source>
</evidence>
<dbReference type="RefSeq" id="WP_367966717.1">
    <property type="nucleotide sequence ID" value="NZ_JBAKFI010000001.1"/>
</dbReference>
<comment type="similarity">
    <text evidence="1 8">Belongs to the thiolase-like superfamily. FabH family.</text>
</comment>
<feature type="active site" evidence="8">
    <location>
        <position position="250"/>
    </location>
</feature>
<dbReference type="EC" id="2.3.1.180" evidence="8"/>
<dbReference type="Gene3D" id="3.40.47.10">
    <property type="match status" value="1"/>
</dbReference>
<dbReference type="SUPFAM" id="SSF53901">
    <property type="entry name" value="Thiolase-like"/>
    <property type="match status" value="1"/>
</dbReference>
<dbReference type="NCBIfam" id="TIGR00747">
    <property type="entry name" value="fabH"/>
    <property type="match status" value="1"/>
</dbReference>
<keyword evidence="4 8" id="KW-0276">Fatty acid metabolism</keyword>
<dbReference type="PANTHER" id="PTHR43091">
    <property type="entry name" value="3-OXOACYL-[ACYL-CARRIER-PROTEIN] SYNTHASE"/>
    <property type="match status" value="1"/>
</dbReference>
<dbReference type="EMBL" id="JBAKFJ010000001">
    <property type="protein sequence ID" value="MEX0386240.1"/>
    <property type="molecule type" value="Genomic_DNA"/>
</dbReference>
<comment type="function">
    <text evidence="8">Catalyzes the condensation reaction of fatty acid synthesis by the addition to an acyl acceptor of two carbons from malonyl-ACP. Catalyzes the first condensation reaction which initiates fatty acid synthesis and may therefore play a role in governing the total rate of fatty acid production. Possesses both acetoacetyl-ACP synthase and acetyl transacylase activities. Its substrate specificity determines the biosynthesis of branched-chain and/or straight-chain of fatty acids.</text>
</comment>
<evidence type="ECO:0000259" key="9">
    <source>
        <dbReference type="Pfam" id="PF08541"/>
    </source>
</evidence>
<dbReference type="InterPro" id="IPR004655">
    <property type="entry name" value="FabH"/>
</dbReference>
<keyword evidence="2 8" id="KW-0444">Lipid biosynthesis</keyword>
<keyword evidence="8" id="KW-0963">Cytoplasm</keyword>
<feature type="domain" description="Beta-ketoacyl-[acyl-carrier-protein] synthase III C-terminal" evidence="9">
    <location>
        <begin position="234"/>
        <end position="323"/>
    </location>
</feature>
<keyword evidence="12" id="KW-1185">Reference proteome</keyword>
<keyword evidence="3 8" id="KW-0808">Transferase</keyword>
<dbReference type="Pfam" id="PF08545">
    <property type="entry name" value="ACP_syn_III"/>
    <property type="match status" value="1"/>
</dbReference>
<keyword evidence="8 11" id="KW-0012">Acyltransferase</keyword>